<proteinExistence type="inferred from homology"/>
<dbReference type="Proteomes" id="UP000199708">
    <property type="component" value="Unassembled WGS sequence"/>
</dbReference>
<evidence type="ECO:0000256" key="2">
    <source>
        <dbReference type="ARBA" id="ARBA00022723"/>
    </source>
</evidence>
<keyword evidence="8" id="KW-1185">Reference proteome</keyword>
<dbReference type="OrthoDB" id="9784988at2"/>
<dbReference type="Pfam" id="PF01327">
    <property type="entry name" value="Pep_deformylase"/>
    <property type="match status" value="1"/>
</dbReference>
<dbReference type="FunFam" id="3.90.45.10:FF:000002">
    <property type="entry name" value="Peptide deformylase"/>
    <property type="match status" value="1"/>
</dbReference>
<dbReference type="HAMAP" id="MF_00163">
    <property type="entry name" value="Pep_deformylase"/>
    <property type="match status" value="1"/>
</dbReference>
<dbReference type="SUPFAM" id="SSF56420">
    <property type="entry name" value="Peptide deformylase"/>
    <property type="match status" value="1"/>
</dbReference>
<dbReference type="InterPro" id="IPR036821">
    <property type="entry name" value="Peptide_deformylase_sf"/>
</dbReference>
<keyword evidence="4 6" id="KW-0648">Protein biosynthesis</keyword>
<keyword evidence="2 6" id="KW-0479">Metal-binding</keyword>
<evidence type="ECO:0000256" key="4">
    <source>
        <dbReference type="ARBA" id="ARBA00022917"/>
    </source>
</evidence>
<dbReference type="PIRSF" id="PIRSF004749">
    <property type="entry name" value="Pep_def"/>
    <property type="match status" value="1"/>
</dbReference>
<evidence type="ECO:0000256" key="6">
    <source>
        <dbReference type="HAMAP-Rule" id="MF_00163"/>
    </source>
</evidence>
<gene>
    <name evidence="6" type="primary">def</name>
    <name evidence="7" type="ORF">SAMN05421791_10843</name>
</gene>
<sequence length="188" mass="21615">MLTMKDIIKEGHPTLRLKAKKVTFPMDPSLKQKAMEMLEFLKNSQDKEKAEKYGLRPGVGLAAPQINISKQIFAMHIYQFDDEGNISGEEMSQIFVNPVITRHSVQEVALSEGEGCLSVDREVEGYVPRPQRITLKYQDLEGNEHSLKLRNYQAVVAQHEIDHLHGIMFYDHINEQAPWYAKEDLHLI</sequence>
<feature type="binding site" evidence="6">
    <location>
        <position position="116"/>
    </location>
    <ligand>
        <name>Fe cation</name>
        <dbReference type="ChEBI" id="CHEBI:24875"/>
    </ligand>
</feature>
<reference evidence="7 8" key="1">
    <citation type="submission" date="2016-10" db="EMBL/GenBank/DDBJ databases">
        <authorList>
            <person name="de Groot N.N."/>
        </authorList>
    </citation>
    <scope>NUCLEOTIDE SEQUENCE [LARGE SCALE GENOMIC DNA]</scope>
    <source>
        <strain evidence="7 8">ATCC BAA-466</strain>
    </source>
</reference>
<protein>
    <recommendedName>
        <fullName evidence="6">Peptide deformylase</fullName>
        <shortName evidence="6">PDF</shortName>
        <ecNumber evidence="6">3.5.1.88</ecNumber>
    </recommendedName>
    <alternativeName>
        <fullName evidence="6">Polypeptide deformylase</fullName>
    </alternativeName>
</protein>
<comment type="function">
    <text evidence="6">Removes the formyl group from the N-terminal Met of newly synthesized proteins. Requires at least a dipeptide for an efficient rate of reaction. N-terminal L-methionine is a prerequisite for activity but the enzyme has broad specificity at other positions.</text>
</comment>
<dbReference type="EMBL" id="FNCK01000008">
    <property type="protein sequence ID" value="SDG42074.1"/>
    <property type="molecule type" value="Genomic_DNA"/>
</dbReference>
<dbReference type="PANTHER" id="PTHR10458">
    <property type="entry name" value="PEPTIDE DEFORMYLASE"/>
    <property type="match status" value="1"/>
</dbReference>
<evidence type="ECO:0000256" key="1">
    <source>
        <dbReference type="ARBA" id="ARBA00010759"/>
    </source>
</evidence>
<dbReference type="Gene3D" id="3.90.45.10">
    <property type="entry name" value="Peptide deformylase"/>
    <property type="match status" value="1"/>
</dbReference>
<dbReference type="NCBIfam" id="TIGR00079">
    <property type="entry name" value="pept_deformyl"/>
    <property type="match status" value="1"/>
</dbReference>
<evidence type="ECO:0000256" key="5">
    <source>
        <dbReference type="ARBA" id="ARBA00023004"/>
    </source>
</evidence>
<dbReference type="EC" id="3.5.1.88" evidence="6"/>
<dbReference type="AlphaFoldDB" id="A0A1G7U3U4"/>
<dbReference type="GO" id="GO:0046872">
    <property type="term" value="F:metal ion binding"/>
    <property type="evidence" value="ECO:0007669"/>
    <property type="project" value="UniProtKB-KW"/>
</dbReference>
<comment type="similarity">
    <text evidence="1 6">Belongs to the polypeptide deformylase family.</text>
</comment>
<evidence type="ECO:0000313" key="7">
    <source>
        <dbReference type="EMBL" id="SDG42074.1"/>
    </source>
</evidence>
<dbReference type="PRINTS" id="PR01576">
    <property type="entry name" value="PDEFORMYLASE"/>
</dbReference>
<dbReference type="PANTHER" id="PTHR10458:SF8">
    <property type="entry name" value="PEPTIDE DEFORMYLASE 2"/>
    <property type="match status" value="1"/>
</dbReference>
<feature type="binding site" evidence="6">
    <location>
        <position position="159"/>
    </location>
    <ligand>
        <name>Fe cation</name>
        <dbReference type="ChEBI" id="CHEBI:24875"/>
    </ligand>
</feature>
<dbReference type="GO" id="GO:0042586">
    <property type="term" value="F:peptide deformylase activity"/>
    <property type="evidence" value="ECO:0007669"/>
    <property type="project" value="UniProtKB-UniRule"/>
</dbReference>
<dbReference type="CDD" id="cd00487">
    <property type="entry name" value="Pep_deformylase"/>
    <property type="match status" value="1"/>
</dbReference>
<keyword evidence="3 6" id="KW-0378">Hydrolase</keyword>
<comment type="cofactor">
    <cofactor evidence="6">
        <name>Fe(2+)</name>
        <dbReference type="ChEBI" id="CHEBI:29033"/>
    </cofactor>
    <text evidence="6">Binds 1 Fe(2+) ion.</text>
</comment>
<feature type="binding site" evidence="6">
    <location>
        <position position="163"/>
    </location>
    <ligand>
        <name>Fe cation</name>
        <dbReference type="ChEBI" id="CHEBI:24875"/>
    </ligand>
</feature>
<dbReference type="STRING" id="120956.SAMN05421791_10843"/>
<name>A0A1G7U3U4_9LACT</name>
<organism evidence="7 8">
    <name type="scientific">Facklamia miroungae</name>
    <dbReference type="NCBI Taxonomy" id="120956"/>
    <lineage>
        <taxon>Bacteria</taxon>
        <taxon>Bacillati</taxon>
        <taxon>Bacillota</taxon>
        <taxon>Bacilli</taxon>
        <taxon>Lactobacillales</taxon>
        <taxon>Aerococcaceae</taxon>
        <taxon>Facklamia</taxon>
    </lineage>
</organism>
<dbReference type="RefSeq" id="WP_090290207.1">
    <property type="nucleotide sequence ID" value="NZ_FNCK01000008.1"/>
</dbReference>
<accession>A0A1G7U3U4</accession>
<dbReference type="InterPro" id="IPR023635">
    <property type="entry name" value="Peptide_deformylase"/>
</dbReference>
<evidence type="ECO:0000256" key="3">
    <source>
        <dbReference type="ARBA" id="ARBA00022801"/>
    </source>
</evidence>
<feature type="active site" evidence="6">
    <location>
        <position position="160"/>
    </location>
</feature>
<evidence type="ECO:0000313" key="8">
    <source>
        <dbReference type="Proteomes" id="UP000199708"/>
    </source>
</evidence>
<keyword evidence="5 6" id="KW-0408">Iron</keyword>
<dbReference type="GO" id="GO:0006412">
    <property type="term" value="P:translation"/>
    <property type="evidence" value="ECO:0007669"/>
    <property type="project" value="UniProtKB-UniRule"/>
</dbReference>
<comment type="catalytic activity">
    <reaction evidence="6">
        <text>N-terminal N-formyl-L-methionyl-[peptide] + H2O = N-terminal L-methionyl-[peptide] + formate</text>
        <dbReference type="Rhea" id="RHEA:24420"/>
        <dbReference type="Rhea" id="RHEA-COMP:10639"/>
        <dbReference type="Rhea" id="RHEA-COMP:10640"/>
        <dbReference type="ChEBI" id="CHEBI:15377"/>
        <dbReference type="ChEBI" id="CHEBI:15740"/>
        <dbReference type="ChEBI" id="CHEBI:49298"/>
        <dbReference type="ChEBI" id="CHEBI:64731"/>
        <dbReference type="EC" id="3.5.1.88"/>
    </reaction>
</comment>